<feature type="region of interest" description="Disordered" evidence="1">
    <location>
        <begin position="231"/>
        <end position="356"/>
    </location>
</feature>
<evidence type="ECO:0000256" key="1">
    <source>
        <dbReference type="SAM" id="MobiDB-lite"/>
    </source>
</evidence>
<sequence>MSQIVPRRPDELSRVSQIVRYCQYAVSSQVESYLHQPIKDDPIGCVLQHIVVNQDDHVTKTIASGPHVQGVDPYPERGITQVIPAQRRTSSMIVYADRQIDNESQCPTLTSGSDDFDSEKEDSSATQAIPESLGRCTEVIESLQQPHTPPTAKSEHICLKASASATSGSVQTDDDGCPSVIDDDSSQDEDRGGSLATILRTAYKDDPEFAEKLVASVQQLPVRERRFLEAPGDFIPGSTSPIDDSVTETDEFSDAEASESVCHGTPHTDGHSRRHCNDSEETPTSSQSANCGKGASSAGPGKPGNTDGTYRNKRQKQSRKGKEKADNSEDEDEDDGPSPETSKNRKKPADDLPWSCPYTWNISGSKKDTMSSTCYPKYKKRTRCKWKNHLEFVHTDRGKGGSPEYIMKPEQWSDILTAIDQADDKRPQLPKLRLDLAERLWKKVYTILFPNSDPPDHPCKNPLTAAESSSRY</sequence>
<feature type="compositionally biased region" description="Basic residues" evidence="1">
    <location>
        <begin position="311"/>
        <end position="322"/>
    </location>
</feature>
<feature type="region of interest" description="Disordered" evidence="1">
    <location>
        <begin position="451"/>
        <end position="472"/>
    </location>
</feature>
<feature type="compositionally biased region" description="Basic and acidic residues" evidence="1">
    <location>
        <begin position="266"/>
        <end position="278"/>
    </location>
</feature>
<proteinExistence type="predicted"/>
<feature type="region of interest" description="Disordered" evidence="1">
    <location>
        <begin position="103"/>
        <end position="127"/>
    </location>
</feature>
<feature type="compositionally biased region" description="Acidic residues" evidence="1">
    <location>
        <begin position="172"/>
        <end position="187"/>
    </location>
</feature>
<name>A0AA45AM52_VERDA</name>
<evidence type="ECO:0000313" key="3">
    <source>
        <dbReference type="Proteomes" id="UP000236305"/>
    </source>
</evidence>
<feature type="compositionally biased region" description="Acidic residues" evidence="1">
    <location>
        <begin position="328"/>
        <end position="337"/>
    </location>
</feature>
<protein>
    <submittedName>
        <fullName evidence="2">Uncharacterized protein</fullName>
    </submittedName>
</protein>
<accession>A0AA45AM52</accession>
<feature type="region of interest" description="Disordered" evidence="1">
    <location>
        <begin position="165"/>
        <end position="192"/>
    </location>
</feature>
<comment type="caution">
    <text evidence="2">The sequence shown here is derived from an EMBL/GenBank/DDBJ whole genome shotgun (WGS) entry which is preliminary data.</text>
</comment>
<dbReference type="EMBL" id="MPSH01000014">
    <property type="protein sequence ID" value="PNH31928.1"/>
    <property type="molecule type" value="Genomic_DNA"/>
</dbReference>
<dbReference type="AlphaFoldDB" id="A0AA45AM52"/>
<gene>
    <name evidence="2" type="ORF">BJF96_g4653</name>
</gene>
<organism evidence="2 3">
    <name type="scientific">Verticillium dahliae</name>
    <name type="common">Verticillium wilt</name>
    <dbReference type="NCBI Taxonomy" id="27337"/>
    <lineage>
        <taxon>Eukaryota</taxon>
        <taxon>Fungi</taxon>
        <taxon>Dikarya</taxon>
        <taxon>Ascomycota</taxon>
        <taxon>Pezizomycotina</taxon>
        <taxon>Sordariomycetes</taxon>
        <taxon>Hypocreomycetidae</taxon>
        <taxon>Glomerellales</taxon>
        <taxon>Plectosphaerellaceae</taxon>
        <taxon>Verticillium</taxon>
    </lineage>
</organism>
<reference evidence="2 3" key="1">
    <citation type="submission" date="2017-12" db="EMBL/GenBank/DDBJ databases">
        <title>Comparative genomics yields insights into virulence evolution of Verticillium dahliae.</title>
        <authorList>
            <person name="Fan R."/>
            <person name="Armitage A.D."/>
            <person name="Cascant-Lopez E."/>
            <person name="Sobczyk M."/>
            <person name="Cockerton H.M."/>
            <person name="Harrison R.J."/>
        </authorList>
    </citation>
    <scope>NUCLEOTIDE SEQUENCE [LARGE SCALE GENOMIC DNA]</scope>
    <source>
        <strain evidence="2 3">12008</strain>
    </source>
</reference>
<dbReference type="Proteomes" id="UP000236305">
    <property type="component" value="Unassembled WGS sequence"/>
</dbReference>
<evidence type="ECO:0000313" key="2">
    <source>
        <dbReference type="EMBL" id="PNH31928.1"/>
    </source>
</evidence>
<feature type="compositionally biased region" description="Acidic residues" evidence="1">
    <location>
        <begin position="245"/>
        <end position="257"/>
    </location>
</feature>